<keyword evidence="1" id="KW-1133">Transmembrane helix</keyword>
<dbReference type="AlphaFoldDB" id="A0A1S3IK47"/>
<reference evidence="3" key="1">
    <citation type="submission" date="2025-08" db="UniProtKB">
        <authorList>
            <consortium name="RefSeq"/>
        </authorList>
    </citation>
    <scope>IDENTIFICATION</scope>
    <source>
        <tissue evidence="3">Gonads</tissue>
    </source>
</reference>
<sequence>MWPKTVSNEHCWTKICVQKYMLLVQSVFLFVGVLFMIGISPKWPTVDVNHILTWTPNKTQGTSPTELVTLSLLPSASYEIVRPRDYRNMNSKRFVYMVQGPSRIGIKGLEETTERDVFWLTFGNKSGDIFSASSTAVSGRNALLHYAVSLASQTLNGGYLYYIFIDDDIVLSLRNDGNVSWKPWDQMKNNTFERFEDFLLDLRPAVGYVRFQDNWRQPTNLSRSTDLHHDFDECFNAFHKDTLSFLLPYDTHFDYDSWYTGGWIARHHMGMLYHSYRMQCNSLYIDNTKHGGRNNRYKAGYDYAKPRDYIKSATTSNILQKSILQADKKGRGLQPIGRMPGEPKVKGNHSYLITDDYLSSNFKEDHPMIQKLLIWRKKPEVEKILQLRTRNNESSFIADSLYTDSPSHFWV</sequence>
<dbReference type="Proteomes" id="UP000085678">
    <property type="component" value="Unplaced"/>
</dbReference>
<evidence type="ECO:0000313" key="3">
    <source>
        <dbReference type="RefSeq" id="XP_013397894.1"/>
    </source>
</evidence>
<accession>A0A1S3IK47</accession>
<feature type="transmembrane region" description="Helical" evidence="1">
    <location>
        <begin position="20"/>
        <end position="39"/>
    </location>
</feature>
<keyword evidence="1" id="KW-0472">Membrane</keyword>
<name>A0A1S3IK47_LINAN</name>
<evidence type="ECO:0000313" key="2">
    <source>
        <dbReference type="Proteomes" id="UP000085678"/>
    </source>
</evidence>
<organism evidence="2 3">
    <name type="scientific">Lingula anatina</name>
    <name type="common">Brachiopod</name>
    <name type="synonym">Lingula unguis</name>
    <dbReference type="NCBI Taxonomy" id="7574"/>
    <lineage>
        <taxon>Eukaryota</taxon>
        <taxon>Metazoa</taxon>
        <taxon>Spiralia</taxon>
        <taxon>Lophotrochozoa</taxon>
        <taxon>Brachiopoda</taxon>
        <taxon>Linguliformea</taxon>
        <taxon>Lingulata</taxon>
        <taxon>Lingulida</taxon>
        <taxon>Linguloidea</taxon>
        <taxon>Lingulidae</taxon>
        <taxon>Lingula</taxon>
    </lineage>
</organism>
<dbReference type="KEGG" id="lak:106164501"/>
<proteinExistence type="predicted"/>
<keyword evidence="2" id="KW-1185">Reference proteome</keyword>
<dbReference type="RefSeq" id="XP_013397894.1">
    <property type="nucleotide sequence ID" value="XM_013542440.2"/>
</dbReference>
<dbReference type="GeneID" id="106164501"/>
<dbReference type="OrthoDB" id="9981310at2759"/>
<keyword evidence="1" id="KW-0812">Transmembrane</keyword>
<dbReference type="InParanoid" id="A0A1S3IK47"/>
<gene>
    <name evidence="3" type="primary">LOC106164501</name>
</gene>
<protein>
    <submittedName>
        <fullName evidence="3">Uncharacterized protein LOC106164501</fullName>
    </submittedName>
</protein>
<evidence type="ECO:0000256" key="1">
    <source>
        <dbReference type="SAM" id="Phobius"/>
    </source>
</evidence>